<evidence type="ECO:0000256" key="5">
    <source>
        <dbReference type="ARBA" id="ARBA00022553"/>
    </source>
</evidence>
<dbReference type="CDD" id="cd00082">
    <property type="entry name" value="HisKA"/>
    <property type="match status" value="1"/>
</dbReference>
<dbReference type="PRINTS" id="PR00344">
    <property type="entry name" value="BCTRLSENSOR"/>
</dbReference>
<feature type="domain" description="HAMP" evidence="14">
    <location>
        <begin position="188"/>
        <end position="242"/>
    </location>
</feature>
<keyword evidence="9" id="KW-0067">ATP-binding</keyword>
<dbReference type="InterPro" id="IPR003594">
    <property type="entry name" value="HATPase_dom"/>
</dbReference>
<dbReference type="InterPro" id="IPR005467">
    <property type="entry name" value="His_kinase_dom"/>
</dbReference>
<keyword evidence="11 12" id="KW-0472">Membrane</keyword>
<evidence type="ECO:0000256" key="11">
    <source>
        <dbReference type="ARBA" id="ARBA00023136"/>
    </source>
</evidence>
<keyword evidence="6 15" id="KW-0808">Transferase</keyword>
<evidence type="ECO:0000313" key="16">
    <source>
        <dbReference type="Proteomes" id="UP000193006"/>
    </source>
</evidence>
<evidence type="ECO:0000256" key="10">
    <source>
        <dbReference type="ARBA" id="ARBA00023012"/>
    </source>
</evidence>
<dbReference type="FunFam" id="1.10.287.130:FF:000001">
    <property type="entry name" value="Two-component sensor histidine kinase"/>
    <property type="match status" value="1"/>
</dbReference>
<dbReference type="InterPro" id="IPR003660">
    <property type="entry name" value="HAMP_dom"/>
</dbReference>
<comment type="catalytic activity">
    <reaction evidence="1">
        <text>ATP + protein L-histidine = ADP + protein N-phospho-L-histidine.</text>
        <dbReference type="EC" id="2.7.13.3"/>
    </reaction>
</comment>
<dbReference type="InterPro" id="IPR050351">
    <property type="entry name" value="BphY/WalK/GraS-like"/>
</dbReference>
<evidence type="ECO:0000259" key="13">
    <source>
        <dbReference type="PROSITE" id="PS50109"/>
    </source>
</evidence>
<protein>
    <recommendedName>
        <fullName evidence="3">histidine kinase</fullName>
        <ecNumber evidence="3">2.7.13.3</ecNumber>
    </recommendedName>
</protein>
<evidence type="ECO:0000259" key="14">
    <source>
        <dbReference type="PROSITE" id="PS50885"/>
    </source>
</evidence>
<dbReference type="SUPFAM" id="SSF158472">
    <property type="entry name" value="HAMP domain-like"/>
    <property type="match status" value="1"/>
</dbReference>
<keyword evidence="12" id="KW-1133">Transmembrane helix</keyword>
<comment type="subcellular location">
    <subcellularLocation>
        <location evidence="2">Cell membrane</location>
        <topology evidence="2">Multi-pass membrane protein</topology>
    </subcellularLocation>
</comment>
<sequence>MKRWTIKKKVWFSILLIAIIVTLGAISIVYFLYEKLYVDKQIEALMRQGEYLSKQYEQSIDKEAFFHNVEWVEEMLIADLYFTDDPMQLGSGTSFEPYADENLIMFEERQKLLEGETVVMVRTHPQFQQDILGVAIPTFQAGHLSGVVFLSMPLSDVHEPFKQVQTMLLVVLFLIVFIIMIIGKRVINHVVHPLSAMKKVAQKVAAGDYSQNINVEAKRGDELGQLARSFNRLSSSLEKADNNRREFLANVSHELRTPLSYMKGYTEAMQEGVVNHTKGLAIIEKEANRLERLVNDLLDLAQLEGESYPLTCEPIALAQLVSEVLEQYEIAFSKKKINLNCILDDAIIISGDRDRIEQVIHNVLDNALKFSPDNKQIHVTLSLIEKKAELLIEDEGIGIPEEDMSQIMERFYRVDKARTRASGGTGLGLAIVSEIMKKHQGSFSLTSKLGKGTKVKLLFVNIL</sequence>
<dbReference type="PANTHER" id="PTHR45453:SF1">
    <property type="entry name" value="PHOSPHATE REGULON SENSOR PROTEIN PHOR"/>
    <property type="match status" value="1"/>
</dbReference>
<feature type="domain" description="Histidine kinase" evidence="13">
    <location>
        <begin position="250"/>
        <end position="463"/>
    </location>
</feature>
<dbReference type="FunFam" id="3.30.565.10:FF:000006">
    <property type="entry name" value="Sensor histidine kinase WalK"/>
    <property type="match status" value="1"/>
</dbReference>
<dbReference type="Pfam" id="PF02518">
    <property type="entry name" value="HATPase_c"/>
    <property type="match status" value="1"/>
</dbReference>
<dbReference type="PROSITE" id="PS50109">
    <property type="entry name" value="HIS_KIN"/>
    <property type="match status" value="1"/>
</dbReference>
<evidence type="ECO:0000256" key="3">
    <source>
        <dbReference type="ARBA" id="ARBA00012438"/>
    </source>
</evidence>
<evidence type="ECO:0000256" key="12">
    <source>
        <dbReference type="SAM" id="Phobius"/>
    </source>
</evidence>
<keyword evidence="4" id="KW-1003">Cell membrane</keyword>
<dbReference type="Pfam" id="PF00512">
    <property type="entry name" value="HisKA"/>
    <property type="match status" value="1"/>
</dbReference>
<keyword evidence="12" id="KW-0812">Transmembrane</keyword>
<dbReference type="GO" id="GO:0004721">
    <property type="term" value="F:phosphoprotein phosphatase activity"/>
    <property type="evidence" value="ECO:0007669"/>
    <property type="project" value="TreeGrafter"/>
</dbReference>
<dbReference type="GO" id="GO:0000155">
    <property type="term" value="F:phosphorelay sensor kinase activity"/>
    <property type="evidence" value="ECO:0007669"/>
    <property type="project" value="InterPro"/>
</dbReference>
<dbReference type="AlphaFoldDB" id="A0A1X9MCG3"/>
<dbReference type="PANTHER" id="PTHR45453">
    <property type="entry name" value="PHOSPHATE REGULON SENSOR PROTEIN PHOR"/>
    <property type="match status" value="1"/>
</dbReference>
<dbReference type="EMBL" id="CP020814">
    <property type="protein sequence ID" value="ARK31135.1"/>
    <property type="molecule type" value="Genomic_DNA"/>
</dbReference>
<dbReference type="PROSITE" id="PS50885">
    <property type="entry name" value="HAMP"/>
    <property type="match status" value="1"/>
</dbReference>
<dbReference type="CDD" id="cd06225">
    <property type="entry name" value="HAMP"/>
    <property type="match status" value="1"/>
</dbReference>
<dbReference type="GO" id="GO:0005524">
    <property type="term" value="F:ATP binding"/>
    <property type="evidence" value="ECO:0007669"/>
    <property type="project" value="UniProtKB-KW"/>
</dbReference>
<evidence type="ECO:0000256" key="4">
    <source>
        <dbReference type="ARBA" id="ARBA00022475"/>
    </source>
</evidence>
<dbReference type="Gene3D" id="1.10.287.130">
    <property type="match status" value="1"/>
</dbReference>
<name>A0A1X9MCG3_9BACI</name>
<proteinExistence type="predicted"/>
<dbReference type="Gene3D" id="6.10.340.10">
    <property type="match status" value="1"/>
</dbReference>
<dbReference type="Proteomes" id="UP000193006">
    <property type="component" value="Chromosome"/>
</dbReference>
<keyword evidence="5" id="KW-0597">Phosphoprotein</keyword>
<dbReference type="SUPFAM" id="SSF55874">
    <property type="entry name" value="ATPase domain of HSP90 chaperone/DNA topoisomerase II/histidine kinase"/>
    <property type="match status" value="1"/>
</dbReference>
<dbReference type="SMART" id="SM00387">
    <property type="entry name" value="HATPase_c"/>
    <property type="match status" value="1"/>
</dbReference>
<evidence type="ECO:0000313" key="15">
    <source>
        <dbReference type="EMBL" id="ARK31135.1"/>
    </source>
</evidence>
<dbReference type="KEGG" id="bkw:BkAM31D_15470"/>
<gene>
    <name evidence="15" type="primary">yycG_1</name>
    <name evidence="15" type="ORF">BkAM31D_15470</name>
</gene>
<dbReference type="STRING" id="199441.BkAM31D_15470"/>
<dbReference type="Gene3D" id="3.30.565.10">
    <property type="entry name" value="Histidine kinase-like ATPase, C-terminal domain"/>
    <property type="match status" value="1"/>
</dbReference>
<evidence type="ECO:0000256" key="2">
    <source>
        <dbReference type="ARBA" id="ARBA00004651"/>
    </source>
</evidence>
<dbReference type="SMART" id="SM00304">
    <property type="entry name" value="HAMP"/>
    <property type="match status" value="1"/>
</dbReference>
<dbReference type="InterPro" id="IPR036097">
    <property type="entry name" value="HisK_dim/P_sf"/>
</dbReference>
<dbReference type="GO" id="GO:0005886">
    <property type="term" value="C:plasma membrane"/>
    <property type="evidence" value="ECO:0007669"/>
    <property type="project" value="UniProtKB-SubCell"/>
</dbReference>
<dbReference type="SMART" id="SM00388">
    <property type="entry name" value="HisKA"/>
    <property type="match status" value="1"/>
</dbReference>
<evidence type="ECO:0000256" key="9">
    <source>
        <dbReference type="ARBA" id="ARBA00022840"/>
    </source>
</evidence>
<keyword evidence="8 15" id="KW-0418">Kinase</keyword>
<evidence type="ECO:0000256" key="8">
    <source>
        <dbReference type="ARBA" id="ARBA00022777"/>
    </source>
</evidence>
<dbReference type="SUPFAM" id="SSF47384">
    <property type="entry name" value="Homodimeric domain of signal transducing histidine kinase"/>
    <property type="match status" value="1"/>
</dbReference>
<dbReference type="InterPro" id="IPR004358">
    <property type="entry name" value="Sig_transdc_His_kin-like_C"/>
</dbReference>
<dbReference type="InterPro" id="IPR003661">
    <property type="entry name" value="HisK_dim/P_dom"/>
</dbReference>
<dbReference type="RefSeq" id="WP_066150578.1">
    <property type="nucleotide sequence ID" value="NZ_CP020814.1"/>
</dbReference>
<keyword evidence="7" id="KW-0547">Nucleotide-binding</keyword>
<accession>A0A1X9MCG3</accession>
<dbReference type="GO" id="GO:0016036">
    <property type="term" value="P:cellular response to phosphate starvation"/>
    <property type="evidence" value="ECO:0007669"/>
    <property type="project" value="TreeGrafter"/>
</dbReference>
<keyword evidence="16" id="KW-1185">Reference proteome</keyword>
<feature type="transmembrane region" description="Helical" evidence="12">
    <location>
        <begin position="131"/>
        <end position="152"/>
    </location>
</feature>
<dbReference type="Pfam" id="PF00672">
    <property type="entry name" value="HAMP"/>
    <property type="match status" value="1"/>
</dbReference>
<evidence type="ECO:0000256" key="6">
    <source>
        <dbReference type="ARBA" id="ARBA00022679"/>
    </source>
</evidence>
<organism evidence="15 16">
    <name type="scientific">Halalkalibacter krulwichiae</name>
    <dbReference type="NCBI Taxonomy" id="199441"/>
    <lineage>
        <taxon>Bacteria</taxon>
        <taxon>Bacillati</taxon>
        <taxon>Bacillota</taxon>
        <taxon>Bacilli</taxon>
        <taxon>Bacillales</taxon>
        <taxon>Bacillaceae</taxon>
        <taxon>Halalkalibacter</taxon>
    </lineage>
</organism>
<keyword evidence="10" id="KW-0902">Two-component regulatory system</keyword>
<evidence type="ECO:0000256" key="7">
    <source>
        <dbReference type="ARBA" id="ARBA00022741"/>
    </source>
</evidence>
<dbReference type="EC" id="2.7.13.3" evidence="3"/>
<feature type="transmembrane region" description="Helical" evidence="12">
    <location>
        <begin position="164"/>
        <end position="183"/>
    </location>
</feature>
<dbReference type="InterPro" id="IPR036890">
    <property type="entry name" value="HATPase_C_sf"/>
</dbReference>
<evidence type="ECO:0000256" key="1">
    <source>
        <dbReference type="ARBA" id="ARBA00000085"/>
    </source>
</evidence>
<feature type="transmembrane region" description="Helical" evidence="12">
    <location>
        <begin position="12"/>
        <end position="33"/>
    </location>
</feature>
<dbReference type="CDD" id="cd00075">
    <property type="entry name" value="HATPase"/>
    <property type="match status" value="1"/>
</dbReference>
<reference evidence="15 16" key="1">
    <citation type="submission" date="2017-04" db="EMBL/GenBank/DDBJ databases">
        <title>Bacillus krulwichiae AM31D Genome sequencing and assembly.</title>
        <authorList>
            <person name="Krulwich T.A."/>
            <person name="Anastor L."/>
            <person name="Ehrlich R."/>
            <person name="Ehrlich G.D."/>
            <person name="Janto B."/>
        </authorList>
    </citation>
    <scope>NUCLEOTIDE SEQUENCE [LARGE SCALE GENOMIC DNA]</scope>
    <source>
        <strain evidence="15 16">AM31D</strain>
    </source>
</reference>